<dbReference type="PROSITE" id="PS51257">
    <property type="entry name" value="PROKAR_LIPOPROTEIN"/>
    <property type="match status" value="1"/>
</dbReference>
<dbReference type="InterPro" id="IPR041662">
    <property type="entry name" value="SusD-like_2"/>
</dbReference>
<keyword evidence="3" id="KW-1185">Reference proteome</keyword>
<evidence type="ECO:0000313" key="3">
    <source>
        <dbReference type="Proteomes" id="UP000680038"/>
    </source>
</evidence>
<dbReference type="EMBL" id="CAJRAF010000002">
    <property type="protein sequence ID" value="CAG5002519.1"/>
    <property type="molecule type" value="Genomic_DNA"/>
</dbReference>
<protein>
    <recommendedName>
        <fullName evidence="4">SusD/RagB family nutrient-binding outer membrane lipoprotein</fullName>
    </recommendedName>
</protein>
<evidence type="ECO:0000256" key="1">
    <source>
        <dbReference type="SAM" id="SignalP"/>
    </source>
</evidence>
<name>A0A916JBP5_9BACT</name>
<keyword evidence="1" id="KW-0732">Signal</keyword>
<dbReference type="Gene3D" id="1.25.40.390">
    <property type="match status" value="1"/>
</dbReference>
<dbReference type="Pfam" id="PF12771">
    <property type="entry name" value="SusD-like_2"/>
    <property type="match status" value="1"/>
</dbReference>
<dbReference type="InterPro" id="IPR011990">
    <property type="entry name" value="TPR-like_helical_dom_sf"/>
</dbReference>
<proteinExistence type="predicted"/>
<dbReference type="Proteomes" id="UP000680038">
    <property type="component" value="Unassembled WGS sequence"/>
</dbReference>
<feature type="signal peptide" evidence="1">
    <location>
        <begin position="1"/>
        <end position="19"/>
    </location>
</feature>
<gene>
    <name evidence="2" type="ORF">DYBT9275_02910</name>
</gene>
<sequence length="480" mass="52427">MKKLQILIVLLLFISAACTDEILNKIDTNPNQVNDAPLKTILPQVQMSYVTEVAGGSTALNAYYLSEANTFVLGNNVLKDVQGLGSQVWGQAYSALNDLAIVKKKALESEAYTYAGIADVLRAFNLAALTDLFGDIPFKEALRDDIVNPSFDPSQEIYAEIQKMLDEAIINLEKEPGPVAPKTDDMFFAGNRALWIKTAYGLKARLYNRLSNVDGTGSANNALAAIAKSFSSDAENLIFSKFADTQTNGNPFSVANNSQPGSSVGNGIYQAMASFGSTQKADEDPRAAIWFTKVKGQIVSAPNGTARADFGEPRLDGAYYSKPELMKYFNSPMPLLTFVELKFIEAEAQLRLGDKAKANAAYEQAVDLALKHAGDYRPAVKLSDEKISAYKSLPKVLPGSGALVLSDVIKQKYIYFYQFQPIEAYNDVRRTGVIPLTDPTGRASRLPYPVSEITRNTSTPTDIDNISALEARTKVFWAIK</sequence>
<organism evidence="2 3">
    <name type="scientific">Dyadobacter helix</name>
    <dbReference type="NCBI Taxonomy" id="2822344"/>
    <lineage>
        <taxon>Bacteria</taxon>
        <taxon>Pseudomonadati</taxon>
        <taxon>Bacteroidota</taxon>
        <taxon>Cytophagia</taxon>
        <taxon>Cytophagales</taxon>
        <taxon>Spirosomataceae</taxon>
        <taxon>Dyadobacter</taxon>
    </lineage>
</organism>
<evidence type="ECO:0008006" key="4">
    <source>
        <dbReference type="Google" id="ProtNLM"/>
    </source>
</evidence>
<dbReference type="AlphaFoldDB" id="A0A916JBP5"/>
<dbReference type="SUPFAM" id="SSF48452">
    <property type="entry name" value="TPR-like"/>
    <property type="match status" value="1"/>
</dbReference>
<dbReference type="RefSeq" id="WP_215239469.1">
    <property type="nucleotide sequence ID" value="NZ_CAJRAF010000002.1"/>
</dbReference>
<accession>A0A916JBP5</accession>
<feature type="chain" id="PRO_5038030909" description="SusD/RagB family nutrient-binding outer membrane lipoprotein" evidence="1">
    <location>
        <begin position="20"/>
        <end position="480"/>
    </location>
</feature>
<evidence type="ECO:0000313" key="2">
    <source>
        <dbReference type="EMBL" id="CAG5002519.1"/>
    </source>
</evidence>
<comment type="caution">
    <text evidence="2">The sequence shown here is derived from an EMBL/GenBank/DDBJ whole genome shotgun (WGS) entry which is preliminary data.</text>
</comment>
<reference evidence="2" key="1">
    <citation type="submission" date="2021-04" db="EMBL/GenBank/DDBJ databases">
        <authorList>
            <person name="Rodrigo-Torres L."/>
            <person name="Arahal R. D."/>
            <person name="Lucena T."/>
        </authorList>
    </citation>
    <scope>NUCLEOTIDE SEQUENCE</scope>
    <source>
        <strain evidence="2">CECT 9275</strain>
    </source>
</reference>